<organism evidence="1">
    <name type="scientific">uncultured Caudovirales phage</name>
    <dbReference type="NCBI Taxonomy" id="2100421"/>
    <lineage>
        <taxon>Viruses</taxon>
        <taxon>Duplodnaviria</taxon>
        <taxon>Heunggongvirae</taxon>
        <taxon>Uroviricota</taxon>
        <taxon>Caudoviricetes</taxon>
        <taxon>Peduoviridae</taxon>
        <taxon>Maltschvirus</taxon>
        <taxon>Maltschvirus maltsch</taxon>
    </lineage>
</organism>
<proteinExistence type="predicted"/>
<evidence type="ECO:0000313" key="1">
    <source>
        <dbReference type="EMBL" id="CAB5222470.1"/>
    </source>
</evidence>
<evidence type="ECO:0008006" key="2">
    <source>
        <dbReference type="Google" id="ProtNLM"/>
    </source>
</evidence>
<name>A0A6J7WXG0_9CAUD</name>
<sequence>MVNVIKMRDLFESRVKQSNGRWRFLTEMRQGLGLCDANGSDHRDMAGNRVLKDRHLRAENFSLAELAEAIVGPTWRTLFNPDSREMGRYTTARSLVEAGADSRSLVESAGTGVDPTAFLNINTFTSVVGGLVEVKILEAFKNPVFIGDTLCPAEPTKLNGQKIIGVNRIGDKAKKRLPGESHTRAQFNERWVTTPETRENALAVDVYKETVFFDLTGDILNVASSVGEELGYRRELEILGLVVGATNSFNYSGTAYNTYASSLNAIGYFNDFSNPLTDWTALQADMLKFARMQDPYTGKRILITPDTILVNPAKIATANLIIAATSTERRTGSGATTPQTTSNPLNVSVTGSNPYSGQFQILSSPLLEQVCTAAAVDGGLALSQANADEYWWMMQSGKSFKYMQNYPLSVAQSAPNQYEMLDKGIVASYFANERGIPSVWSPWHIVRNTN</sequence>
<dbReference type="EMBL" id="LR798309">
    <property type="protein sequence ID" value="CAB5222470.1"/>
    <property type="molecule type" value="Genomic_DNA"/>
</dbReference>
<gene>
    <name evidence="1" type="ORF">UFOVP365_6</name>
</gene>
<protein>
    <recommendedName>
        <fullName evidence="2">Capsid protein</fullName>
    </recommendedName>
</protein>
<accession>A0A6J7WXG0</accession>
<reference evidence="1" key="1">
    <citation type="submission" date="2020-05" db="EMBL/GenBank/DDBJ databases">
        <authorList>
            <person name="Chiriac C."/>
            <person name="Salcher M."/>
            <person name="Ghai R."/>
            <person name="Kavagutti S V."/>
        </authorList>
    </citation>
    <scope>NUCLEOTIDE SEQUENCE</scope>
</reference>